<comment type="similarity">
    <text evidence="8">Belongs to the SLX1 family.</text>
</comment>
<keyword evidence="7 8" id="KW-0539">Nucleus</keyword>
<dbReference type="Pfam" id="PF21202">
    <property type="entry name" value="SLX1_C"/>
    <property type="match status" value="1"/>
</dbReference>
<dbReference type="PANTHER" id="PTHR20208">
    <property type="entry name" value="STRUCTURE-SPECIFIC ENDONUCLEASE SUBUNIT SLX1"/>
    <property type="match status" value="1"/>
</dbReference>
<evidence type="ECO:0000256" key="7">
    <source>
        <dbReference type="ARBA" id="ARBA00023242"/>
    </source>
</evidence>
<sequence>MTAKQPIPALYVCYLLRSTVRHQSLYVGSTPNPVRRLKQHNGDTKGGAVRTSRESLRPWEMACLVTGFPSKVAALQFEWAWQNTHLTRHISTDERLTHATTYSRFNRRTGKYRKKIARPTFSLTERLANLHLLLRSSSFERWPLKVTFYAKDVYNAWLKWVSEHAGILRDGIGVELDDAANGTALHARGRAGPSGIHALDTTYKGMKAQLLKTRELFTEDSAVDCAVCHQPLPRDGSMALVCNNGDCSTAAHLQCLSSRFIQDADAGDSVIPITGTCPTCRRELKWVDLVRELSLRTRGKATVDRVLKERKPRTKRSAIACTAQIIADANGGSDAELDGGDESDEDVEWHVLSDGSDDDVAPQAEAHPNAFGRHFLHLPGKDEVVPEIEDSDWDAAEMLE</sequence>
<reference evidence="11" key="1">
    <citation type="journal article" date="2020" name="Stud. Mycol.">
        <title>101 Dothideomycetes genomes: a test case for predicting lifestyles and emergence of pathogens.</title>
        <authorList>
            <person name="Haridas S."/>
            <person name="Albert R."/>
            <person name="Binder M."/>
            <person name="Bloem J."/>
            <person name="Labutti K."/>
            <person name="Salamov A."/>
            <person name="Andreopoulos B."/>
            <person name="Baker S."/>
            <person name="Barry K."/>
            <person name="Bills G."/>
            <person name="Bluhm B."/>
            <person name="Cannon C."/>
            <person name="Castanera R."/>
            <person name="Culley D."/>
            <person name="Daum C."/>
            <person name="Ezra D."/>
            <person name="Gonzalez J."/>
            <person name="Henrissat B."/>
            <person name="Kuo A."/>
            <person name="Liang C."/>
            <person name="Lipzen A."/>
            <person name="Lutzoni F."/>
            <person name="Magnuson J."/>
            <person name="Mondo S."/>
            <person name="Nolan M."/>
            <person name="Ohm R."/>
            <person name="Pangilinan J."/>
            <person name="Park H.-J."/>
            <person name="Ramirez L."/>
            <person name="Alfaro M."/>
            <person name="Sun H."/>
            <person name="Tritt A."/>
            <person name="Yoshinaga Y."/>
            <person name="Zwiers L.-H."/>
            <person name="Turgeon B."/>
            <person name="Goodwin S."/>
            <person name="Spatafora J."/>
            <person name="Crous P."/>
            <person name="Grigoriev I."/>
        </authorList>
    </citation>
    <scope>NUCLEOTIDE SEQUENCE</scope>
    <source>
        <strain evidence="11">CBS 116435</strain>
    </source>
</reference>
<comment type="subunit">
    <text evidence="8">Forms a heterodimer with SLX4.</text>
</comment>
<evidence type="ECO:0000256" key="3">
    <source>
        <dbReference type="ARBA" id="ARBA00022763"/>
    </source>
</evidence>
<dbReference type="CDD" id="cd10455">
    <property type="entry name" value="GIY-YIG_SLX1"/>
    <property type="match status" value="1"/>
</dbReference>
<dbReference type="Gene3D" id="3.30.40.10">
    <property type="entry name" value="Zinc/RING finger domain, C3HC4 (zinc finger)"/>
    <property type="match status" value="1"/>
</dbReference>
<comment type="caution">
    <text evidence="8">Lacks conserved residue(s) required for the propagation of feature annotation.</text>
</comment>
<comment type="cofactor">
    <cofactor evidence="8">
        <name>a divalent metal cation</name>
        <dbReference type="ChEBI" id="CHEBI:60240"/>
    </cofactor>
</comment>
<dbReference type="Proteomes" id="UP000799441">
    <property type="component" value="Unassembled WGS sequence"/>
</dbReference>
<keyword evidence="3 8" id="KW-0227">DNA damage</keyword>
<dbReference type="SUPFAM" id="SSF57903">
    <property type="entry name" value="FYVE/PHD zinc finger"/>
    <property type="match status" value="1"/>
</dbReference>
<dbReference type="InterPro" id="IPR050381">
    <property type="entry name" value="SLX1_endonuclease"/>
</dbReference>
<keyword evidence="6 8" id="KW-0234">DNA repair</keyword>
<dbReference type="InterPro" id="IPR027520">
    <property type="entry name" value="Slx1"/>
</dbReference>
<evidence type="ECO:0000256" key="8">
    <source>
        <dbReference type="HAMAP-Rule" id="MF_03100"/>
    </source>
</evidence>
<feature type="region of interest" description="Disordered" evidence="9">
    <location>
        <begin position="31"/>
        <end position="53"/>
    </location>
</feature>
<dbReference type="Gene3D" id="3.40.1440.10">
    <property type="entry name" value="GIY-YIG endonuclease"/>
    <property type="match status" value="1"/>
</dbReference>
<accession>A0A9P4QDC4</accession>
<evidence type="ECO:0000256" key="2">
    <source>
        <dbReference type="ARBA" id="ARBA00022759"/>
    </source>
</evidence>
<protein>
    <recommendedName>
        <fullName evidence="10">GIY-YIG domain-containing protein</fullName>
    </recommendedName>
</protein>
<evidence type="ECO:0000256" key="5">
    <source>
        <dbReference type="ARBA" id="ARBA00023172"/>
    </source>
</evidence>
<dbReference type="SUPFAM" id="SSF82771">
    <property type="entry name" value="GIY-YIG endonuclease"/>
    <property type="match status" value="1"/>
</dbReference>
<dbReference type="InterPro" id="IPR000305">
    <property type="entry name" value="GIY-YIG_endonuc"/>
</dbReference>
<keyword evidence="1 8" id="KW-0540">Nuclease</keyword>
<evidence type="ECO:0000256" key="4">
    <source>
        <dbReference type="ARBA" id="ARBA00022801"/>
    </source>
</evidence>
<evidence type="ECO:0000313" key="12">
    <source>
        <dbReference type="Proteomes" id="UP000799441"/>
    </source>
</evidence>
<comment type="function">
    <text evidence="8">Catalytic subunit of the SLX1-SLX4 structure-specific endonuclease that resolves DNA secondary structures generated during DNA repair and recombination. Has endonuclease activity towards branched DNA substrates, introducing single-strand cuts in duplex DNA close to junctions with ss-DNA.</text>
</comment>
<evidence type="ECO:0000313" key="11">
    <source>
        <dbReference type="EMBL" id="KAF2725162.1"/>
    </source>
</evidence>
<dbReference type="GO" id="GO:0000724">
    <property type="term" value="P:double-strand break repair via homologous recombination"/>
    <property type="evidence" value="ECO:0007669"/>
    <property type="project" value="TreeGrafter"/>
</dbReference>
<organism evidence="11 12">
    <name type="scientific">Polychaeton citri CBS 116435</name>
    <dbReference type="NCBI Taxonomy" id="1314669"/>
    <lineage>
        <taxon>Eukaryota</taxon>
        <taxon>Fungi</taxon>
        <taxon>Dikarya</taxon>
        <taxon>Ascomycota</taxon>
        <taxon>Pezizomycotina</taxon>
        <taxon>Dothideomycetes</taxon>
        <taxon>Dothideomycetidae</taxon>
        <taxon>Capnodiales</taxon>
        <taxon>Capnodiaceae</taxon>
        <taxon>Polychaeton</taxon>
    </lineage>
</organism>
<dbReference type="InterPro" id="IPR011011">
    <property type="entry name" value="Znf_FYVE_PHD"/>
</dbReference>
<dbReference type="EMBL" id="MU003768">
    <property type="protein sequence ID" value="KAF2725162.1"/>
    <property type="molecule type" value="Genomic_DNA"/>
</dbReference>
<feature type="domain" description="GIY-YIG" evidence="10">
    <location>
        <begin position="9"/>
        <end position="91"/>
    </location>
</feature>
<evidence type="ECO:0000256" key="1">
    <source>
        <dbReference type="ARBA" id="ARBA00022722"/>
    </source>
</evidence>
<name>A0A9P4QDC4_9PEZI</name>
<dbReference type="AlphaFoldDB" id="A0A9P4QDC4"/>
<evidence type="ECO:0000256" key="6">
    <source>
        <dbReference type="ARBA" id="ARBA00023204"/>
    </source>
</evidence>
<proteinExistence type="inferred from homology"/>
<evidence type="ECO:0000256" key="9">
    <source>
        <dbReference type="SAM" id="MobiDB-lite"/>
    </source>
</evidence>
<gene>
    <name evidence="11" type="ORF">K431DRAFT_281129</name>
</gene>
<keyword evidence="2 8" id="KW-0255">Endonuclease</keyword>
<comment type="subcellular location">
    <subcellularLocation>
        <location evidence="8">Nucleus</location>
    </subcellularLocation>
</comment>
<dbReference type="GO" id="GO:0033557">
    <property type="term" value="C:Slx1-Slx4 complex"/>
    <property type="evidence" value="ECO:0007669"/>
    <property type="project" value="UniProtKB-UniRule"/>
</dbReference>
<dbReference type="PROSITE" id="PS50164">
    <property type="entry name" value="GIY_YIG"/>
    <property type="match status" value="1"/>
</dbReference>
<dbReference type="InterPro" id="IPR035901">
    <property type="entry name" value="GIY-YIG_endonuc_sf"/>
</dbReference>
<keyword evidence="5 8" id="KW-0233">DNA recombination</keyword>
<dbReference type="GO" id="GO:0017108">
    <property type="term" value="F:5'-flap endonuclease activity"/>
    <property type="evidence" value="ECO:0007669"/>
    <property type="project" value="InterPro"/>
</dbReference>
<dbReference type="FunFam" id="3.40.1440.10:FF:000006">
    <property type="entry name" value="Structure-specific endonuclease subunit SLX1"/>
    <property type="match status" value="1"/>
</dbReference>
<dbReference type="InterPro" id="IPR048749">
    <property type="entry name" value="SLX1_C"/>
</dbReference>
<keyword evidence="4 8" id="KW-0378">Hydrolase</keyword>
<dbReference type="HAMAP" id="MF_03100">
    <property type="entry name" value="Endonuc_su_Slx1"/>
    <property type="match status" value="1"/>
</dbReference>
<keyword evidence="12" id="KW-1185">Reference proteome</keyword>
<evidence type="ECO:0000259" key="10">
    <source>
        <dbReference type="PROSITE" id="PS50164"/>
    </source>
</evidence>
<comment type="caution">
    <text evidence="11">The sequence shown here is derived from an EMBL/GenBank/DDBJ whole genome shotgun (WGS) entry which is preliminary data.</text>
</comment>
<dbReference type="PANTHER" id="PTHR20208:SF10">
    <property type="entry name" value="STRUCTURE-SPECIFIC ENDONUCLEASE SUBUNIT SLX1"/>
    <property type="match status" value="1"/>
</dbReference>
<dbReference type="OrthoDB" id="24645at2759"/>
<dbReference type="InterPro" id="IPR013083">
    <property type="entry name" value="Znf_RING/FYVE/PHD"/>
</dbReference>
<dbReference type="Pfam" id="PF01541">
    <property type="entry name" value="GIY-YIG"/>
    <property type="match status" value="1"/>
</dbReference>
<dbReference type="GO" id="GO:0008821">
    <property type="term" value="F:crossover junction DNA endonuclease activity"/>
    <property type="evidence" value="ECO:0007669"/>
    <property type="project" value="TreeGrafter"/>
</dbReference>